<dbReference type="CTD" id="6752878"/>
<feature type="compositionally biased region" description="Basic and acidic residues" evidence="1">
    <location>
        <begin position="81"/>
        <end position="92"/>
    </location>
</feature>
<dbReference type="Proteomes" id="UP000009022">
    <property type="component" value="Unassembled WGS sequence"/>
</dbReference>
<keyword evidence="2" id="KW-1133">Transmembrane helix</keyword>
<keyword evidence="4" id="KW-1185">Reference proteome</keyword>
<feature type="compositionally biased region" description="Polar residues" evidence="1">
    <location>
        <begin position="95"/>
        <end position="117"/>
    </location>
</feature>
<gene>
    <name evidence="3" type="ORF">TRIADDRAFT_55932</name>
</gene>
<feature type="compositionally biased region" description="Low complexity" evidence="1">
    <location>
        <begin position="54"/>
        <end position="67"/>
    </location>
</feature>
<keyword evidence="2" id="KW-0472">Membrane</keyword>
<evidence type="ECO:0000313" key="4">
    <source>
        <dbReference type="Proteomes" id="UP000009022"/>
    </source>
</evidence>
<reference evidence="3 4" key="1">
    <citation type="journal article" date="2008" name="Nature">
        <title>The Trichoplax genome and the nature of placozoans.</title>
        <authorList>
            <person name="Srivastava M."/>
            <person name="Begovic E."/>
            <person name="Chapman J."/>
            <person name="Putnam N.H."/>
            <person name="Hellsten U."/>
            <person name="Kawashima T."/>
            <person name="Kuo A."/>
            <person name="Mitros T."/>
            <person name="Salamov A."/>
            <person name="Carpenter M.L."/>
            <person name="Signorovitch A.Y."/>
            <person name="Moreno M.A."/>
            <person name="Kamm K."/>
            <person name="Grimwood J."/>
            <person name="Schmutz J."/>
            <person name="Shapiro H."/>
            <person name="Grigoriev I.V."/>
            <person name="Buss L.W."/>
            <person name="Schierwater B."/>
            <person name="Dellaporta S.L."/>
            <person name="Rokhsar D.S."/>
        </authorList>
    </citation>
    <scope>NUCLEOTIDE SEQUENCE [LARGE SCALE GENOMIC DNA]</scope>
    <source>
        <strain evidence="3 4">Grell-BS-1999</strain>
    </source>
</reference>
<keyword evidence="2" id="KW-0812">Transmembrane</keyword>
<protein>
    <submittedName>
        <fullName evidence="3">Uncharacterized protein</fullName>
    </submittedName>
</protein>
<proteinExistence type="predicted"/>
<sequence length="257" mass="29237">MNQNSEETVAHYQRSIDSPLSFPGSVEYPEVLDSPDRYRTEICDNSKRSSNPTIIGQSPNSSPIISIAPSFNRNHRIRKSEQFDHPDERPELTEPNDTLQSPILQDTKSHDSQNQNEQDICKDSFSAATPKCNSSYSETTKNGNTNRVDKLKFDSVFSRTDSLITAADSDHPSSPTTNPLMSPSLKMSSNQVAMFEAKPYVPKQKITRTNSKRSAKVNHCLHFLICCIFPLWLFVWIYLILSYEPSQKYTEKDEYVC</sequence>
<evidence type="ECO:0000256" key="2">
    <source>
        <dbReference type="SAM" id="Phobius"/>
    </source>
</evidence>
<dbReference type="EMBL" id="DS985244">
    <property type="protein sequence ID" value="EDV25632.1"/>
    <property type="molecule type" value="Genomic_DNA"/>
</dbReference>
<dbReference type="InParanoid" id="B3RTI0"/>
<accession>B3RTI0</accession>
<dbReference type="RefSeq" id="XP_002111665.1">
    <property type="nucleotide sequence ID" value="XM_002111629.1"/>
</dbReference>
<feature type="region of interest" description="Disordered" evidence="1">
    <location>
        <begin position="1"/>
        <end position="67"/>
    </location>
</feature>
<feature type="transmembrane region" description="Helical" evidence="2">
    <location>
        <begin position="221"/>
        <end position="241"/>
    </location>
</feature>
<evidence type="ECO:0000313" key="3">
    <source>
        <dbReference type="EMBL" id="EDV25632.1"/>
    </source>
</evidence>
<dbReference type="HOGENOM" id="CLU_1083085_0_0_1"/>
<dbReference type="GeneID" id="6752878"/>
<evidence type="ECO:0000256" key="1">
    <source>
        <dbReference type="SAM" id="MobiDB-lite"/>
    </source>
</evidence>
<feature type="compositionally biased region" description="Basic and acidic residues" evidence="1">
    <location>
        <begin position="34"/>
        <end position="47"/>
    </location>
</feature>
<organism evidence="3 4">
    <name type="scientific">Trichoplax adhaerens</name>
    <name type="common">Trichoplax reptans</name>
    <dbReference type="NCBI Taxonomy" id="10228"/>
    <lineage>
        <taxon>Eukaryota</taxon>
        <taxon>Metazoa</taxon>
        <taxon>Placozoa</taxon>
        <taxon>Uniplacotomia</taxon>
        <taxon>Trichoplacea</taxon>
        <taxon>Trichoplacidae</taxon>
        <taxon>Trichoplax</taxon>
    </lineage>
</organism>
<name>B3RTI0_TRIAD</name>
<dbReference type="AlphaFoldDB" id="B3RTI0"/>
<feature type="region of interest" description="Disordered" evidence="1">
    <location>
        <begin position="81"/>
        <end position="117"/>
    </location>
</feature>
<dbReference type="KEGG" id="tad:TRIADDRAFT_55932"/>